<proteinExistence type="predicted"/>
<evidence type="ECO:0000313" key="2">
    <source>
        <dbReference type="EMBL" id="WQB70728.1"/>
    </source>
</evidence>
<accession>A0ABZ0VCV9</accession>
<dbReference type="Proteomes" id="UP001324533">
    <property type="component" value="Chromosome"/>
</dbReference>
<protein>
    <submittedName>
        <fullName evidence="2">Oxygenase MesX</fullName>
    </submittedName>
</protein>
<feature type="region of interest" description="Disordered" evidence="1">
    <location>
        <begin position="1"/>
        <end position="20"/>
    </location>
</feature>
<evidence type="ECO:0000256" key="1">
    <source>
        <dbReference type="SAM" id="MobiDB-lite"/>
    </source>
</evidence>
<reference evidence="2 3" key="1">
    <citation type="submission" date="2023-06" db="EMBL/GenBank/DDBJ databases">
        <title>Rock-solubilizing bacteria, Microbacterium invictum, promotes re-establishment of vegetation in rocky wasteland by accelerating rock bio-weathering and reshaping soil bacterial community.</title>
        <authorList>
            <person name="Liu C."/>
        </authorList>
    </citation>
    <scope>NUCLEOTIDE SEQUENCE [LARGE SCALE GENOMIC DNA]</scope>
    <source>
        <strain evidence="2 3">X-18</strain>
    </source>
</reference>
<dbReference type="Pfam" id="PF08908">
    <property type="entry name" value="MesX"/>
    <property type="match status" value="1"/>
</dbReference>
<dbReference type="InterPro" id="IPR015004">
    <property type="entry name" value="MesX"/>
</dbReference>
<evidence type="ECO:0000313" key="3">
    <source>
        <dbReference type="Proteomes" id="UP001324533"/>
    </source>
</evidence>
<keyword evidence="3" id="KW-1185">Reference proteome</keyword>
<sequence length="363" mass="40889">MSVISPVSHRPAAASESAESDADCPVGLTFRVERTPFDETYVPPRSTRLTTNYANLARGERRQENLRNVLTMIDARFNDLADWDNPDRDRYRVELQIVSVGLQIDSTDEADLENPAFPLIEMLQTTIVDRRLGRRIPGIVGNNLSSYVRDYDFSILLPRLAGEGPSGSIPETFGQLHGNLFRAFLSSDAYTRAFDTSPVVCLSASSTKTYHRTDNRHPLLGVEYVQDEYSFTDTYFAKMGLGVRYFMPPGSVAPLAFYFRGDLLSDYGILPLIATISTMETFQKIYRPEIYNANAAAGARYRPSLEHTDFSTTQVTYDRDERARLAVEQGRFAEEVLIAPHGERLQRWSDLQTAQTGDPGEKR</sequence>
<gene>
    <name evidence="2" type="ORF">T9R20_01870</name>
</gene>
<dbReference type="RefSeq" id="WP_322410865.1">
    <property type="nucleotide sequence ID" value="NZ_CP139779.1"/>
</dbReference>
<name>A0ABZ0VCV9_9MICO</name>
<dbReference type="EMBL" id="CP139779">
    <property type="protein sequence ID" value="WQB70728.1"/>
    <property type="molecule type" value="Genomic_DNA"/>
</dbReference>
<organism evidence="2 3">
    <name type="scientific">Microbacterium invictum</name>
    <dbReference type="NCBI Taxonomy" id="515415"/>
    <lineage>
        <taxon>Bacteria</taxon>
        <taxon>Bacillati</taxon>
        <taxon>Actinomycetota</taxon>
        <taxon>Actinomycetes</taxon>
        <taxon>Micrococcales</taxon>
        <taxon>Microbacteriaceae</taxon>
        <taxon>Microbacterium</taxon>
    </lineage>
</organism>